<protein>
    <submittedName>
        <fullName evidence="1">Uncharacterized protein</fullName>
    </submittedName>
</protein>
<dbReference type="EMBL" id="JANHOG010000612">
    <property type="protein sequence ID" value="KAJ3552824.1"/>
    <property type="molecule type" value="Genomic_DNA"/>
</dbReference>
<name>A0ACC1T4G3_9APHY</name>
<dbReference type="Proteomes" id="UP001148662">
    <property type="component" value="Unassembled WGS sequence"/>
</dbReference>
<proteinExistence type="predicted"/>
<organism evidence="1 2">
    <name type="scientific">Phlebia brevispora</name>
    <dbReference type="NCBI Taxonomy" id="194682"/>
    <lineage>
        <taxon>Eukaryota</taxon>
        <taxon>Fungi</taxon>
        <taxon>Dikarya</taxon>
        <taxon>Basidiomycota</taxon>
        <taxon>Agaricomycotina</taxon>
        <taxon>Agaricomycetes</taxon>
        <taxon>Polyporales</taxon>
        <taxon>Meruliaceae</taxon>
        <taxon>Phlebia</taxon>
    </lineage>
</organism>
<gene>
    <name evidence="1" type="ORF">NM688_g3948</name>
</gene>
<accession>A0ACC1T4G3</accession>
<keyword evidence="2" id="KW-1185">Reference proteome</keyword>
<evidence type="ECO:0000313" key="2">
    <source>
        <dbReference type="Proteomes" id="UP001148662"/>
    </source>
</evidence>
<evidence type="ECO:0000313" key="1">
    <source>
        <dbReference type="EMBL" id="KAJ3552824.1"/>
    </source>
</evidence>
<sequence>MHPKETYEPLLSRDGESVNLELTSGGVSVRERRQIRRRDLLLVVETVLLFVVSVLWLRSTRSISIAKEACQVLYSPAQEAIVYEVKQFGNGIWDTTIYEDEPSEEVDQAWNDLYNDFGISQIPEWQADRLPNPSAPFPENPEYYIVQLSAFHQMHCLNNIRKALWSEHYVDPVTGELDGLNSHQLRAHLNHCLDTLRQGIMCAGDVSPIVWHWSDEDQGDIINLDIAHSCRSYDSLVTWAKEHKSQYHFNQTVHRKTKPVL</sequence>
<comment type="caution">
    <text evidence="1">The sequence shown here is derived from an EMBL/GenBank/DDBJ whole genome shotgun (WGS) entry which is preliminary data.</text>
</comment>
<reference evidence="1" key="1">
    <citation type="submission" date="2022-07" db="EMBL/GenBank/DDBJ databases">
        <title>Genome Sequence of Phlebia brevispora.</title>
        <authorList>
            <person name="Buettner E."/>
        </authorList>
    </citation>
    <scope>NUCLEOTIDE SEQUENCE</scope>
    <source>
        <strain evidence="1">MPL23</strain>
    </source>
</reference>